<proteinExistence type="predicted"/>
<evidence type="ECO:0000313" key="3">
    <source>
        <dbReference type="Proteomes" id="UP001055439"/>
    </source>
</evidence>
<dbReference type="Proteomes" id="UP001055439">
    <property type="component" value="Chromosome 8"/>
</dbReference>
<keyword evidence="1" id="KW-0812">Transmembrane</keyword>
<name>A0A9E7HTK9_9LILI</name>
<dbReference type="EMBL" id="CP097510">
    <property type="protein sequence ID" value="URE35934.1"/>
    <property type="molecule type" value="Genomic_DNA"/>
</dbReference>
<protein>
    <submittedName>
        <fullName evidence="2">IQ calmodulin-binding motif</fullName>
    </submittedName>
</protein>
<keyword evidence="3" id="KW-1185">Reference proteome</keyword>
<sequence length="56" mass="6046">MQQPPGCKGSTGACAEAGETDQIARSWLTSSGLSPPLPHFVSAGFVFVFYLFRKRL</sequence>
<keyword evidence="1" id="KW-0472">Membrane</keyword>
<dbReference type="OrthoDB" id="7344096at2759"/>
<organism evidence="2 3">
    <name type="scientific">Musa troglodytarum</name>
    <name type="common">fe'i banana</name>
    <dbReference type="NCBI Taxonomy" id="320322"/>
    <lineage>
        <taxon>Eukaryota</taxon>
        <taxon>Viridiplantae</taxon>
        <taxon>Streptophyta</taxon>
        <taxon>Embryophyta</taxon>
        <taxon>Tracheophyta</taxon>
        <taxon>Spermatophyta</taxon>
        <taxon>Magnoliopsida</taxon>
        <taxon>Liliopsida</taxon>
        <taxon>Zingiberales</taxon>
        <taxon>Musaceae</taxon>
        <taxon>Musa</taxon>
    </lineage>
</organism>
<accession>A0A9E7HTK9</accession>
<dbReference type="AlphaFoldDB" id="A0A9E7HTK9"/>
<reference evidence="2" key="1">
    <citation type="submission" date="2022-05" db="EMBL/GenBank/DDBJ databases">
        <title>The Musa troglodytarum L. genome provides insights into the mechanism of non-climacteric behaviour and enrichment of carotenoids.</title>
        <authorList>
            <person name="Wang J."/>
        </authorList>
    </citation>
    <scope>NUCLEOTIDE SEQUENCE</scope>
    <source>
        <tissue evidence="2">Leaf</tissue>
    </source>
</reference>
<feature type="transmembrane region" description="Helical" evidence="1">
    <location>
        <begin position="36"/>
        <end position="52"/>
    </location>
</feature>
<evidence type="ECO:0000313" key="2">
    <source>
        <dbReference type="EMBL" id="URE35934.1"/>
    </source>
</evidence>
<keyword evidence="1" id="KW-1133">Transmembrane helix</keyword>
<gene>
    <name evidence="2" type="ORF">MUK42_16057</name>
</gene>
<evidence type="ECO:0000256" key="1">
    <source>
        <dbReference type="SAM" id="Phobius"/>
    </source>
</evidence>